<accession>A0ACC2GIU1</accession>
<protein>
    <submittedName>
        <fullName evidence="1">Uncharacterized protein</fullName>
    </submittedName>
</protein>
<sequence length="139" mass="15996">MAAGQLHGAFYPTAPPNRHAPYCVGTVRTTNRFISCGNCRTPQMYPAGDHVERRELGREPLNAGVRQRERRRQFGHSTHTTLEAHWKYIMRPSATRCHLPAPAALCARYVVWPFKYGTYATLCLTPRWVFLTVRSHFRL</sequence>
<comment type="caution">
    <text evidence="1">The sequence shown here is derived from an EMBL/GenBank/DDBJ whole genome shotgun (WGS) entry which is preliminary data.</text>
</comment>
<proteinExistence type="predicted"/>
<evidence type="ECO:0000313" key="1">
    <source>
        <dbReference type="EMBL" id="KAJ8003513.1"/>
    </source>
</evidence>
<reference evidence="1" key="1">
    <citation type="submission" date="2021-05" db="EMBL/GenBank/DDBJ databases">
        <authorList>
            <person name="Pan Q."/>
            <person name="Jouanno E."/>
            <person name="Zahm M."/>
            <person name="Klopp C."/>
            <person name="Cabau C."/>
            <person name="Louis A."/>
            <person name="Berthelot C."/>
            <person name="Parey E."/>
            <person name="Roest Crollius H."/>
            <person name="Montfort J."/>
            <person name="Robinson-Rechavi M."/>
            <person name="Bouchez O."/>
            <person name="Lampietro C."/>
            <person name="Lopez Roques C."/>
            <person name="Donnadieu C."/>
            <person name="Postlethwait J."/>
            <person name="Bobe J."/>
            <person name="Dillon D."/>
            <person name="Chandos A."/>
            <person name="von Hippel F."/>
            <person name="Guiguen Y."/>
        </authorList>
    </citation>
    <scope>NUCLEOTIDE SEQUENCE</scope>
    <source>
        <strain evidence="1">YG-Jan2019</strain>
    </source>
</reference>
<evidence type="ECO:0000313" key="2">
    <source>
        <dbReference type="Proteomes" id="UP001157502"/>
    </source>
</evidence>
<gene>
    <name evidence="1" type="ORF">DPEC_G00149110</name>
</gene>
<dbReference type="Proteomes" id="UP001157502">
    <property type="component" value="Chromosome 12"/>
</dbReference>
<dbReference type="EMBL" id="CM055739">
    <property type="protein sequence ID" value="KAJ8003513.1"/>
    <property type="molecule type" value="Genomic_DNA"/>
</dbReference>
<organism evidence="1 2">
    <name type="scientific">Dallia pectoralis</name>
    <name type="common">Alaska blackfish</name>
    <dbReference type="NCBI Taxonomy" id="75939"/>
    <lineage>
        <taxon>Eukaryota</taxon>
        <taxon>Metazoa</taxon>
        <taxon>Chordata</taxon>
        <taxon>Craniata</taxon>
        <taxon>Vertebrata</taxon>
        <taxon>Euteleostomi</taxon>
        <taxon>Actinopterygii</taxon>
        <taxon>Neopterygii</taxon>
        <taxon>Teleostei</taxon>
        <taxon>Protacanthopterygii</taxon>
        <taxon>Esociformes</taxon>
        <taxon>Umbridae</taxon>
        <taxon>Dallia</taxon>
    </lineage>
</organism>
<keyword evidence="2" id="KW-1185">Reference proteome</keyword>
<name>A0ACC2GIU1_DALPE</name>